<gene>
    <name evidence="2" type="ORF">COCHEDRAFT_1207211</name>
</gene>
<dbReference type="EMBL" id="KB445585">
    <property type="protein sequence ID" value="EMD86174.1"/>
    <property type="molecule type" value="Genomic_DNA"/>
</dbReference>
<dbReference type="AlphaFoldDB" id="M2TI44"/>
<proteinExistence type="predicted"/>
<evidence type="ECO:0000313" key="2">
    <source>
        <dbReference type="EMBL" id="EMD86174.1"/>
    </source>
</evidence>
<reference evidence="2 3" key="1">
    <citation type="journal article" date="2012" name="PLoS Pathog.">
        <title>Diverse lifestyles and strategies of plant pathogenesis encoded in the genomes of eighteen Dothideomycetes fungi.</title>
        <authorList>
            <person name="Ohm R.A."/>
            <person name="Feau N."/>
            <person name="Henrissat B."/>
            <person name="Schoch C.L."/>
            <person name="Horwitz B.A."/>
            <person name="Barry K.W."/>
            <person name="Condon B.J."/>
            <person name="Copeland A.C."/>
            <person name="Dhillon B."/>
            <person name="Glaser F."/>
            <person name="Hesse C.N."/>
            <person name="Kosti I."/>
            <person name="LaButti K."/>
            <person name="Lindquist E.A."/>
            <person name="Lucas S."/>
            <person name="Salamov A.A."/>
            <person name="Bradshaw R.E."/>
            <person name="Ciuffetti L."/>
            <person name="Hamelin R.C."/>
            <person name="Kema G.H.J."/>
            <person name="Lawrence C."/>
            <person name="Scott J.A."/>
            <person name="Spatafora J.W."/>
            <person name="Turgeon B.G."/>
            <person name="de Wit P.J.G.M."/>
            <person name="Zhong S."/>
            <person name="Goodwin S.B."/>
            <person name="Grigoriev I.V."/>
        </authorList>
    </citation>
    <scope>NUCLEOTIDE SEQUENCE [LARGE SCALE GENOMIC DNA]</scope>
    <source>
        <strain evidence="3">C5 / ATCC 48332 / race O</strain>
    </source>
</reference>
<evidence type="ECO:0000256" key="1">
    <source>
        <dbReference type="SAM" id="MobiDB-lite"/>
    </source>
</evidence>
<dbReference type="HOGENOM" id="CLU_1834976_0_0_1"/>
<protein>
    <submittedName>
        <fullName evidence="2">Uncharacterized protein</fullName>
    </submittedName>
</protein>
<evidence type="ECO:0000313" key="3">
    <source>
        <dbReference type="Proteomes" id="UP000016936"/>
    </source>
</evidence>
<name>M2TI44_COCH5</name>
<reference evidence="3" key="2">
    <citation type="journal article" date="2013" name="PLoS Genet.">
        <title>Comparative genome structure, secondary metabolite, and effector coding capacity across Cochliobolus pathogens.</title>
        <authorList>
            <person name="Condon B.J."/>
            <person name="Leng Y."/>
            <person name="Wu D."/>
            <person name="Bushley K.E."/>
            <person name="Ohm R.A."/>
            <person name="Otillar R."/>
            <person name="Martin J."/>
            <person name="Schackwitz W."/>
            <person name="Grimwood J."/>
            <person name="MohdZainudin N."/>
            <person name="Xue C."/>
            <person name="Wang R."/>
            <person name="Manning V.A."/>
            <person name="Dhillon B."/>
            <person name="Tu Z.J."/>
            <person name="Steffenson B.J."/>
            <person name="Salamov A."/>
            <person name="Sun H."/>
            <person name="Lowry S."/>
            <person name="LaButti K."/>
            <person name="Han J."/>
            <person name="Copeland A."/>
            <person name="Lindquist E."/>
            <person name="Barry K."/>
            <person name="Schmutz J."/>
            <person name="Baker S.E."/>
            <person name="Ciuffetti L.M."/>
            <person name="Grigoriev I.V."/>
            <person name="Zhong S."/>
            <person name="Turgeon B.G."/>
        </authorList>
    </citation>
    <scope>NUCLEOTIDE SEQUENCE [LARGE SCALE GENOMIC DNA]</scope>
    <source>
        <strain evidence="3">C5 / ATCC 48332 / race O</strain>
    </source>
</reference>
<feature type="region of interest" description="Disordered" evidence="1">
    <location>
        <begin position="1"/>
        <end position="24"/>
    </location>
</feature>
<organism evidence="2 3">
    <name type="scientific">Cochliobolus heterostrophus (strain C5 / ATCC 48332 / race O)</name>
    <name type="common">Southern corn leaf blight fungus</name>
    <name type="synonym">Bipolaris maydis</name>
    <dbReference type="NCBI Taxonomy" id="701091"/>
    <lineage>
        <taxon>Eukaryota</taxon>
        <taxon>Fungi</taxon>
        <taxon>Dikarya</taxon>
        <taxon>Ascomycota</taxon>
        <taxon>Pezizomycotina</taxon>
        <taxon>Dothideomycetes</taxon>
        <taxon>Pleosporomycetidae</taxon>
        <taxon>Pleosporales</taxon>
        <taxon>Pleosporineae</taxon>
        <taxon>Pleosporaceae</taxon>
        <taxon>Bipolaris</taxon>
    </lineage>
</organism>
<accession>M2TI44</accession>
<keyword evidence="3" id="KW-1185">Reference proteome</keyword>
<sequence>MTASQPVHMQHACNPRDEPAPCSQAPSVKMWIKSSKWMCGDPHDTVEEAPSSDESLWDARLRVIRSLPSNIFGTRRFSAIGDGNANARADPQAWAYPASSSSVPNVILSLSLYKTIKPTVCVKRVPRISGERGYRILIST</sequence>
<dbReference type="Proteomes" id="UP000016936">
    <property type="component" value="Unassembled WGS sequence"/>
</dbReference>